<name>X1SER5_9ZZZZ</name>
<comment type="caution">
    <text evidence="1">The sequence shown here is derived from an EMBL/GenBank/DDBJ whole genome shotgun (WGS) entry which is preliminary data.</text>
</comment>
<protein>
    <recommendedName>
        <fullName evidence="2">Extracellular solute-binding protein</fullName>
    </recommendedName>
</protein>
<dbReference type="Gene3D" id="3.40.190.10">
    <property type="entry name" value="Periplasmic binding protein-like II"/>
    <property type="match status" value="1"/>
</dbReference>
<accession>X1SER5</accession>
<evidence type="ECO:0000313" key="1">
    <source>
        <dbReference type="EMBL" id="GAI77636.1"/>
    </source>
</evidence>
<evidence type="ECO:0008006" key="2">
    <source>
        <dbReference type="Google" id="ProtNLM"/>
    </source>
</evidence>
<organism evidence="1">
    <name type="scientific">marine sediment metagenome</name>
    <dbReference type="NCBI Taxonomy" id="412755"/>
    <lineage>
        <taxon>unclassified sequences</taxon>
        <taxon>metagenomes</taxon>
        <taxon>ecological metagenomes</taxon>
    </lineage>
</organism>
<dbReference type="SUPFAM" id="SSF53850">
    <property type="entry name" value="Periplasmic binding protein-like II"/>
    <property type="match status" value="1"/>
</dbReference>
<dbReference type="AlphaFoldDB" id="X1SER5"/>
<sequence length="109" mass="12444">MWKETENEAATVKVMNYLTSPHIIKLLGDSYGVPMRKSLVAELFPRASEAPWNIVMEEMKYTKPRPRSPDYPIITDAIQEAFDRAVFGEVSVKEAFDRAAQRINEVIAK</sequence>
<proteinExistence type="predicted"/>
<gene>
    <name evidence="1" type="ORF">S12H4_22662</name>
</gene>
<dbReference type="EMBL" id="BARW01011866">
    <property type="protein sequence ID" value="GAI77636.1"/>
    <property type="molecule type" value="Genomic_DNA"/>
</dbReference>
<reference evidence="1" key="1">
    <citation type="journal article" date="2014" name="Front. Microbiol.">
        <title>High frequency of phylogenetically diverse reductive dehalogenase-homologous genes in deep subseafloor sedimentary metagenomes.</title>
        <authorList>
            <person name="Kawai M."/>
            <person name="Futagami T."/>
            <person name="Toyoda A."/>
            <person name="Takaki Y."/>
            <person name="Nishi S."/>
            <person name="Hori S."/>
            <person name="Arai W."/>
            <person name="Tsubouchi T."/>
            <person name="Morono Y."/>
            <person name="Uchiyama I."/>
            <person name="Ito T."/>
            <person name="Fujiyama A."/>
            <person name="Inagaki F."/>
            <person name="Takami H."/>
        </authorList>
    </citation>
    <scope>NUCLEOTIDE SEQUENCE</scope>
    <source>
        <strain evidence="1">Expedition CK06-06</strain>
    </source>
</reference>